<gene>
    <name evidence="4" type="ORF">FVF58_47640</name>
</gene>
<protein>
    <submittedName>
        <fullName evidence="4">Quinone oxidoreductase</fullName>
    </submittedName>
</protein>
<accession>A0A5B0G6U9</accession>
<dbReference type="GO" id="GO:0070402">
    <property type="term" value="F:NADPH binding"/>
    <property type="evidence" value="ECO:0007669"/>
    <property type="project" value="TreeGrafter"/>
</dbReference>
<dbReference type="GO" id="GO:0005829">
    <property type="term" value="C:cytosol"/>
    <property type="evidence" value="ECO:0007669"/>
    <property type="project" value="TreeGrafter"/>
</dbReference>
<dbReference type="InterPro" id="IPR002364">
    <property type="entry name" value="Quin_OxRdtase/zeta-crystal_CS"/>
</dbReference>
<dbReference type="PANTHER" id="PTHR48106">
    <property type="entry name" value="QUINONE OXIDOREDUCTASE PIG3-RELATED"/>
    <property type="match status" value="1"/>
</dbReference>
<dbReference type="InterPro" id="IPR020843">
    <property type="entry name" value="ER"/>
</dbReference>
<dbReference type="GO" id="GO:0003960">
    <property type="term" value="F:quinone reductase (NADPH) activity"/>
    <property type="evidence" value="ECO:0007669"/>
    <property type="project" value="InterPro"/>
</dbReference>
<evidence type="ECO:0000259" key="3">
    <source>
        <dbReference type="SMART" id="SM00829"/>
    </source>
</evidence>
<evidence type="ECO:0000256" key="1">
    <source>
        <dbReference type="ARBA" id="ARBA00022857"/>
    </source>
</evidence>
<dbReference type="GO" id="GO:0035925">
    <property type="term" value="F:mRNA 3'-UTR AU-rich region binding"/>
    <property type="evidence" value="ECO:0007669"/>
    <property type="project" value="TreeGrafter"/>
</dbReference>
<dbReference type="InterPro" id="IPR013149">
    <property type="entry name" value="ADH-like_C"/>
</dbReference>
<sequence length="323" mass="34504">MHHAIRIRETGGPEKLVWDEISVGDPGPGQVRLRQTAVGVNFIDIYFRSGLYPLPLPFIPGREAVGVVDAIGPEVTSLKPGDRVVYSGVQGAYAQVRLVPADRLVKLPDGISDEVGAAMMQKGMTAQFLCRQTYRVGKGDTILVHAAAGGVGLVLCQWAKHLGATVIGTVSTEEKAKLVEAHGCDHALVHGKDDFVKAVKEITGGVGVPVVYDSIGKDTFMGSLDCLRPRGLMVLFGQSSGPVPPLDISILDKKGSLFLTRPTQNAYLPTRAAVEEGAQEVFDVVQSGAVKVHINQRFPLKDAAEAHRAMESRKTTGSLVLLP</sequence>
<dbReference type="PROSITE" id="PS01162">
    <property type="entry name" value="QOR_ZETA_CRYSTAL"/>
    <property type="match status" value="1"/>
</dbReference>
<dbReference type="Pfam" id="PF00107">
    <property type="entry name" value="ADH_zinc_N"/>
    <property type="match status" value="1"/>
</dbReference>
<dbReference type="GO" id="GO:0008270">
    <property type="term" value="F:zinc ion binding"/>
    <property type="evidence" value="ECO:0007669"/>
    <property type="project" value="InterPro"/>
</dbReference>
<dbReference type="NCBIfam" id="NF008024">
    <property type="entry name" value="PRK10754.1"/>
    <property type="match status" value="1"/>
</dbReference>
<dbReference type="FunFam" id="3.40.50.720:FF:000053">
    <property type="entry name" value="Quinone oxidoreductase 1"/>
    <property type="match status" value="1"/>
</dbReference>
<keyword evidence="1" id="KW-0521">NADP</keyword>
<dbReference type="Gene3D" id="3.90.180.10">
    <property type="entry name" value="Medium-chain alcohol dehydrogenases, catalytic domain"/>
    <property type="match status" value="1"/>
</dbReference>
<feature type="domain" description="Enoyl reductase (ER)" evidence="3">
    <location>
        <begin position="11"/>
        <end position="321"/>
    </location>
</feature>
<proteinExistence type="predicted"/>
<name>A0A5B0G6U9_9BURK</name>
<evidence type="ECO:0000313" key="4">
    <source>
        <dbReference type="EMBL" id="KAA0997770.1"/>
    </source>
</evidence>
<dbReference type="SMART" id="SM00829">
    <property type="entry name" value="PKS_ER"/>
    <property type="match status" value="1"/>
</dbReference>
<organism evidence="4 5">
    <name type="scientific">Paraburkholderia panacisoli</name>
    <dbReference type="NCBI Taxonomy" id="2603818"/>
    <lineage>
        <taxon>Bacteria</taxon>
        <taxon>Pseudomonadati</taxon>
        <taxon>Pseudomonadota</taxon>
        <taxon>Betaproteobacteria</taxon>
        <taxon>Burkholderiales</taxon>
        <taxon>Burkholderiaceae</taxon>
        <taxon>Paraburkholderia</taxon>
    </lineage>
</organism>
<dbReference type="Gene3D" id="3.40.50.720">
    <property type="entry name" value="NAD(P)-binding Rossmann-like Domain"/>
    <property type="match status" value="1"/>
</dbReference>
<dbReference type="Proteomes" id="UP000325273">
    <property type="component" value="Unassembled WGS sequence"/>
</dbReference>
<dbReference type="InterPro" id="IPR013154">
    <property type="entry name" value="ADH-like_N"/>
</dbReference>
<comment type="caution">
    <text evidence="4">The sequence shown here is derived from an EMBL/GenBank/DDBJ whole genome shotgun (WGS) entry which is preliminary data.</text>
</comment>
<evidence type="ECO:0000256" key="2">
    <source>
        <dbReference type="ARBA" id="ARBA00023002"/>
    </source>
</evidence>
<evidence type="ECO:0000313" key="5">
    <source>
        <dbReference type="Proteomes" id="UP000325273"/>
    </source>
</evidence>
<dbReference type="InterPro" id="IPR011032">
    <property type="entry name" value="GroES-like_sf"/>
</dbReference>
<keyword evidence="5" id="KW-1185">Reference proteome</keyword>
<dbReference type="InterPro" id="IPR036291">
    <property type="entry name" value="NAD(P)-bd_dom_sf"/>
</dbReference>
<dbReference type="CDD" id="cd05286">
    <property type="entry name" value="QOR2"/>
    <property type="match status" value="1"/>
</dbReference>
<keyword evidence="2" id="KW-0560">Oxidoreductase</keyword>
<dbReference type="PANTHER" id="PTHR48106:SF13">
    <property type="entry name" value="QUINONE OXIDOREDUCTASE-RELATED"/>
    <property type="match status" value="1"/>
</dbReference>
<dbReference type="SUPFAM" id="SSF51735">
    <property type="entry name" value="NAD(P)-binding Rossmann-fold domains"/>
    <property type="match status" value="1"/>
</dbReference>
<reference evidence="4 5" key="1">
    <citation type="submission" date="2019-08" db="EMBL/GenBank/DDBJ databases">
        <title>Paraburkholderia sp. DCY113.</title>
        <authorList>
            <person name="Kang J."/>
        </authorList>
    </citation>
    <scope>NUCLEOTIDE SEQUENCE [LARGE SCALE GENOMIC DNA]</scope>
    <source>
        <strain evidence="4 5">DCY113</strain>
    </source>
</reference>
<dbReference type="EMBL" id="VTUZ01000073">
    <property type="protein sequence ID" value="KAA0997770.1"/>
    <property type="molecule type" value="Genomic_DNA"/>
</dbReference>
<dbReference type="InterPro" id="IPR047618">
    <property type="entry name" value="QOR-like"/>
</dbReference>
<dbReference type="SUPFAM" id="SSF50129">
    <property type="entry name" value="GroES-like"/>
    <property type="match status" value="1"/>
</dbReference>
<dbReference type="RefSeq" id="WP_149676467.1">
    <property type="nucleotide sequence ID" value="NZ_VTUZ01000073.1"/>
</dbReference>
<dbReference type="AlphaFoldDB" id="A0A5B0G6U9"/>
<dbReference type="Pfam" id="PF08240">
    <property type="entry name" value="ADH_N"/>
    <property type="match status" value="1"/>
</dbReference>